<gene>
    <name evidence="2" type="ORF">TUBRATIS_000470</name>
</gene>
<protein>
    <submittedName>
        <fullName evidence="2">Uncharacterized protein</fullName>
    </submittedName>
</protein>
<accession>A0A437AQH6</accession>
<name>A0A437AQH6_9MICR</name>
<feature type="transmembrane region" description="Helical" evidence="1">
    <location>
        <begin position="63"/>
        <end position="88"/>
    </location>
</feature>
<dbReference type="EMBL" id="RCSS01000012">
    <property type="protein sequence ID" value="RVD93429.1"/>
    <property type="molecule type" value="Genomic_DNA"/>
</dbReference>
<evidence type="ECO:0000256" key="1">
    <source>
        <dbReference type="SAM" id="Phobius"/>
    </source>
</evidence>
<keyword evidence="1" id="KW-1133">Transmembrane helix</keyword>
<organism evidence="2 3">
    <name type="scientific">Tubulinosema ratisbonensis</name>
    <dbReference type="NCBI Taxonomy" id="291195"/>
    <lineage>
        <taxon>Eukaryota</taxon>
        <taxon>Fungi</taxon>
        <taxon>Fungi incertae sedis</taxon>
        <taxon>Microsporidia</taxon>
        <taxon>Tubulinosematoidea</taxon>
        <taxon>Tubulinosematidae</taxon>
        <taxon>Tubulinosema</taxon>
    </lineage>
</organism>
<dbReference type="AlphaFoldDB" id="A0A437AQH6"/>
<sequence>MSEQDQTETLSDKIRQKGVEILKSWINLNGNKTKMIEDTTSSTLDDEFSLFQFLFNIIKYGKYIIIIIVCIIIVIIFYKILVLLKGFIKCCCSFKKINKHQQKI</sequence>
<evidence type="ECO:0000313" key="3">
    <source>
        <dbReference type="Proteomes" id="UP000282876"/>
    </source>
</evidence>
<keyword evidence="1" id="KW-0472">Membrane</keyword>
<comment type="caution">
    <text evidence="2">The sequence shown here is derived from an EMBL/GenBank/DDBJ whole genome shotgun (WGS) entry which is preliminary data.</text>
</comment>
<keyword evidence="3" id="KW-1185">Reference proteome</keyword>
<evidence type="ECO:0000313" key="2">
    <source>
        <dbReference type="EMBL" id="RVD93429.1"/>
    </source>
</evidence>
<proteinExistence type="predicted"/>
<dbReference type="VEuPathDB" id="MicrosporidiaDB:TUBRATIS_000470"/>
<keyword evidence="1" id="KW-0812">Transmembrane</keyword>
<reference evidence="2 3" key="1">
    <citation type="submission" date="2018-10" db="EMBL/GenBank/DDBJ databases">
        <title>Draft genome sequence of the microsporidian Tubulinosema ratisbonensis.</title>
        <authorList>
            <person name="Polonais V."/>
            <person name="Peyretaillade E."/>
            <person name="Niehus S."/>
            <person name="Wawrzyniak I."/>
            <person name="Franchet A."/>
            <person name="Gaspin C."/>
            <person name="Reichstadt M."/>
            <person name="Belser C."/>
            <person name="Labadie K."/>
            <person name="Delbac F."/>
            <person name="Ferrandon D."/>
        </authorList>
    </citation>
    <scope>NUCLEOTIDE SEQUENCE [LARGE SCALE GENOMIC DNA]</scope>
    <source>
        <strain evidence="2 3">Franzen</strain>
    </source>
</reference>
<dbReference type="Proteomes" id="UP000282876">
    <property type="component" value="Unassembled WGS sequence"/>
</dbReference>